<reference evidence="2" key="1">
    <citation type="journal article" date="2020" name="Stud. Mycol.">
        <title>101 Dothideomycetes genomes: a test case for predicting lifestyles and emergence of pathogens.</title>
        <authorList>
            <person name="Haridas S."/>
            <person name="Albert R."/>
            <person name="Binder M."/>
            <person name="Bloem J."/>
            <person name="Labutti K."/>
            <person name="Salamov A."/>
            <person name="Andreopoulos B."/>
            <person name="Baker S."/>
            <person name="Barry K."/>
            <person name="Bills G."/>
            <person name="Bluhm B."/>
            <person name="Cannon C."/>
            <person name="Castanera R."/>
            <person name="Culley D."/>
            <person name="Daum C."/>
            <person name="Ezra D."/>
            <person name="Gonzalez J."/>
            <person name="Henrissat B."/>
            <person name="Kuo A."/>
            <person name="Liang C."/>
            <person name="Lipzen A."/>
            <person name="Lutzoni F."/>
            <person name="Magnuson J."/>
            <person name="Mondo S."/>
            <person name="Nolan M."/>
            <person name="Ohm R."/>
            <person name="Pangilinan J."/>
            <person name="Park H.-J."/>
            <person name="Ramirez L."/>
            <person name="Alfaro M."/>
            <person name="Sun H."/>
            <person name="Tritt A."/>
            <person name="Yoshinaga Y."/>
            <person name="Zwiers L.-H."/>
            <person name="Turgeon B."/>
            <person name="Goodwin S."/>
            <person name="Spatafora J."/>
            <person name="Crous P."/>
            <person name="Grigoriev I."/>
        </authorList>
    </citation>
    <scope>NUCLEOTIDE SEQUENCE</scope>
    <source>
        <strain evidence="2">CBS 473.64</strain>
    </source>
</reference>
<evidence type="ECO:0000313" key="3">
    <source>
        <dbReference type="Proteomes" id="UP000799753"/>
    </source>
</evidence>
<proteinExistence type="predicted"/>
<keyword evidence="3" id="KW-1185">Reference proteome</keyword>
<dbReference type="OrthoDB" id="3893333at2759"/>
<gene>
    <name evidence="2" type="ORF">P280DRAFT_503339</name>
</gene>
<accession>A0A6A6SKZ4</accession>
<evidence type="ECO:0000313" key="2">
    <source>
        <dbReference type="EMBL" id="KAF2646854.1"/>
    </source>
</evidence>
<feature type="region of interest" description="Disordered" evidence="1">
    <location>
        <begin position="1"/>
        <end position="23"/>
    </location>
</feature>
<feature type="compositionally biased region" description="Basic residues" evidence="1">
    <location>
        <begin position="1"/>
        <end position="11"/>
    </location>
</feature>
<name>A0A6A6SKZ4_9PLEO</name>
<dbReference type="Proteomes" id="UP000799753">
    <property type="component" value="Unassembled WGS sequence"/>
</dbReference>
<dbReference type="AlphaFoldDB" id="A0A6A6SKZ4"/>
<sequence>MAGRQLMKRQKTSPTSSSEAPAFHPSLHSRLESLSGEVFNMILAELVGTHHTHHYSLSYNSRAIMGLHPEIIRTSRTIHQLARSYLHLENKWIIFDVDFWAPFVAFIKPLIPALIVENDDDLADIPEGIMYVQLRLPLNLPTGVSRSGKILIPEDRLNEMLHVLQCFMFHMCSRYIHGSYMLRFLHGSVTGFTARRGYEGLRIRLYIQPKLATQKERCREILDGFRMLHGPLNELSIIGYADEGYALEVERSIAAPRTKIADRPIWDVAILSLWFLRKARRVSEEGGNMRSVSAVLDRVWNLYEHWERNDGTLWPVRHMLQHNLSSVDPIPAFAITAPKLYQCIADMHSKYRTLGGFIVPTRRYDSDDIKAVYQLGDLASGHLIHILFGLDMIFYRGDANMKPNEIHLSIYAMKDDADYIRRSEQAIQPHYDNLTNQTRELCLQAKEMACTVLDLLRKVKGTSPHAVESVTNAISVVESFRPWFCAHLRDVRWRFHGSLLPQGRLGERIAEFVVKEEDVPVEVRNTWVTLNMNGADPDGSGYYFM</sequence>
<organism evidence="2 3">
    <name type="scientific">Massarina eburnea CBS 473.64</name>
    <dbReference type="NCBI Taxonomy" id="1395130"/>
    <lineage>
        <taxon>Eukaryota</taxon>
        <taxon>Fungi</taxon>
        <taxon>Dikarya</taxon>
        <taxon>Ascomycota</taxon>
        <taxon>Pezizomycotina</taxon>
        <taxon>Dothideomycetes</taxon>
        <taxon>Pleosporomycetidae</taxon>
        <taxon>Pleosporales</taxon>
        <taxon>Massarineae</taxon>
        <taxon>Massarinaceae</taxon>
        <taxon>Massarina</taxon>
    </lineage>
</organism>
<protein>
    <submittedName>
        <fullName evidence="2">Uncharacterized protein</fullName>
    </submittedName>
</protein>
<evidence type="ECO:0000256" key="1">
    <source>
        <dbReference type="SAM" id="MobiDB-lite"/>
    </source>
</evidence>
<dbReference type="EMBL" id="MU006776">
    <property type="protein sequence ID" value="KAF2646854.1"/>
    <property type="molecule type" value="Genomic_DNA"/>
</dbReference>